<feature type="transmembrane region" description="Helical" evidence="14">
    <location>
        <begin position="1698"/>
        <end position="1719"/>
    </location>
</feature>
<dbReference type="GO" id="GO:0051278">
    <property type="term" value="P:fungal-type cell wall polysaccharide biosynthetic process"/>
    <property type="evidence" value="ECO:0007669"/>
    <property type="project" value="TreeGrafter"/>
</dbReference>
<keyword evidence="8" id="KW-0689">Ribosomal protein</keyword>
<feature type="transmembrane region" description="Helical" evidence="14">
    <location>
        <begin position="1210"/>
        <end position="1239"/>
    </location>
</feature>
<dbReference type="PANTHER" id="PTHR12741:SF48">
    <property type="entry name" value="1,3-BETA-GLUCAN SYNTHASE COMPONENT FKS1-RELATED"/>
    <property type="match status" value="1"/>
</dbReference>
<evidence type="ECO:0000256" key="1">
    <source>
        <dbReference type="ARBA" id="ARBA00004141"/>
    </source>
</evidence>
<evidence type="ECO:0000256" key="9">
    <source>
        <dbReference type="ARBA" id="ARBA00022989"/>
    </source>
</evidence>
<comment type="similarity">
    <text evidence="3">Belongs to the eukaryotic ribosomal protein eS6 family.</text>
</comment>
<evidence type="ECO:0000313" key="16">
    <source>
        <dbReference type="EMBL" id="CAK5263540.1"/>
    </source>
</evidence>
<dbReference type="Pfam" id="PF02364">
    <property type="entry name" value="Glucan_synthase"/>
    <property type="match status" value="1"/>
</dbReference>
<dbReference type="GO" id="GO:0005886">
    <property type="term" value="C:plasma membrane"/>
    <property type="evidence" value="ECO:0007669"/>
    <property type="project" value="TreeGrafter"/>
</dbReference>
<dbReference type="Proteomes" id="UP001295794">
    <property type="component" value="Unassembled WGS sequence"/>
</dbReference>
<dbReference type="GO" id="GO:0005840">
    <property type="term" value="C:ribosome"/>
    <property type="evidence" value="ECO:0007669"/>
    <property type="project" value="UniProtKB-KW"/>
</dbReference>
<evidence type="ECO:0000256" key="14">
    <source>
        <dbReference type="SAM" id="Phobius"/>
    </source>
</evidence>
<dbReference type="Pfam" id="PF01092">
    <property type="entry name" value="Ribosomal_S6e"/>
    <property type="match status" value="1"/>
</dbReference>
<gene>
    <name evidence="16" type="ORF">MYCIT1_LOCUS3004</name>
</gene>
<dbReference type="InterPro" id="IPR018282">
    <property type="entry name" value="Ribosomal_eS6_CS"/>
</dbReference>
<dbReference type="EC" id="2.4.1.34" evidence="4"/>
<evidence type="ECO:0000256" key="5">
    <source>
        <dbReference type="ARBA" id="ARBA00022676"/>
    </source>
</evidence>
<feature type="transmembrane region" description="Helical" evidence="14">
    <location>
        <begin position="473"/>
        <end position="493"/>
    </location>
</feature>
<evidence type="ECO:0000259" key="15">
    <source>
        <dbReference type="SMART" id="SM01205"/>
    </source>
</evidence>
<feature type="transmembrane region" description="Helical" evidence="14">
    <location>
        <begin position="1464"/>
        <end position="1487"/>
    </location>
</feature>
<proteinExistence type="inferred from homology"/>
<evidence type="ECO:0000256" key="4">
    <source>
        <dbReference type="ARBA" id="ARBA00012589"/>
    </source>
</evidence>
<protein>
    <recommendedName>
        <fullName evidence="4">1,3-beta-glucan synthase</fullName>
        <ecNumber evidence="4">2.4.1.34</ecNumber>
    </recommendedName>
</protein>
<dbReference type="SMART" id="SM01405">
    <property type="entry name" value="Ribosomal_S6e"/>
    <property type="match status" value="1"/>
</dbReference>
<dbReference type="HAMAP" id="MF_00512">
    <property type="entry name" value="Ribosomal_eS6"/>
    <property type="match status" value="1"/>
</dbReference>
<feature type="transmembrane region" description="Helical" evidence="14">
    <location>
        <begin position="441"/>
        <end position="461"/>
    </location>
</feature>
<dbReference type="PANTHER" id="PTHR12741">
    <property type="entry name" value="LYST-INTERACTING PROTEIN LIP5 DOPAMINE RESPONSIVE PROTEIN DRG-1"/>
    <property type="match status" value="1"/>
</dbReference>
<keyword evidence="10 14" id="KW-0472">Membrane</keyword>
<comment type="caution">
    <text evidence="16">The sequence shown here is derived from an EMBL/GenBank/DDBJ whole genome shotgun (WGS) entry which is preliminary data.</text>
</comment>
<reference evidence="16" key="1">
    <citation type="submission" date="2023-11" db="EMBL/GenBank/DDBJ databases">
        <authorList>
            <person name="De Vega J J."/>
            <person name="De Vega J J."/>
        </authorList>
    </citation>
    <scope>NUCLEOTIDE SEQUENCE</scope>
</reference>
<evidence type="ECO:0000256" key="7">
    <source>
        <dbReference type="ARBA" id="ARBA00022692"/>
    </source>
</evidence>
<dbReference type="InterPro" id="IPR056261">
    <property type="entry name" value="FKS1-like_dom2"/>
</dbReference>
<keyword evidence="11" id="KW-0687">Ribonucleoprotein</keyword>
<feature type="transmembrane region" description="Helical" evidence="14">
    <location>
        <begin position="372"/>
        <end position="393"/>
    </location>
</feature>
<sequence>MSAYTPSRRYDSPRSPYEVESDTRSHSDSGSPGVRDGRSFYDNQGAYDPYPPQESSDTESSGEHQDYHYENYHSGGTQLPEAYPAWSAKRGIPLSKEEIEDVFLDLTQKFGFQRDSMRNMFDFLMQLLDSRASRMSPNQALLTVHADYIGGQQANYRKWYFAAQLDLDDVIGKTQNPGISRLRSKRAPNKHAAHQRSFNIAMERWRQAMHNMTQYDRLRQVALYLLCWGEGAQLRFVPECLCFVFKCADDYYRSPECLNSSEIMPEGLYLRSVVKPLYRFIRDQGYELVDNKFVRRERDHEDIIGYDDVNQLFWYPEGIAKIVLKNTRRLVDLPASERFLAFESIDWNRVFFKTYYEKRSFGHLLVNFNRIWVIHVSMYYFFTAYNSPTVYAFNGVTTRAMRWSSVALGGAVATMLMILATIAEFWYIPSQWVTTSHLTRRLVFLLVTLALTAAPTVYVAIDSRDGHATQLALILGIAQFFISVAAILLFSIMPSGRMFGDRVAGKSRKYLASQTFTASYPALKTSARMASILLWVLVFLCKFVESYFFLTLSIKDPIRVMVGMKIQGCNDKYFGNNLCRNQVAFTLTIMYLMDLVLFFLDTFLWYVIWNTVFSIARSFAIGLSIWTPWTDIYTRLPKRIYLKLLAKDDMQAKYHPKVLVSQIWNAIIISMYREHLLSIEHVQNLLYHQVDTGEEGRRSLRAPAFFLSQNDGKFKGEFFPPGSEAERRISFFAQSLTTTVPQPLPVDAMPTFTVLTPHYSEKILLSLREIIREEDQQTRVTLLEYLKQLHHLEWENFVKDTMILAEETEMFNGTNPLNMNEKTKVADLPFYFLGFKTAAPEFTLRTRIWASLRAQTLYRTVSGMMNYSKAIKLLYRVENPEVVQMFGGNTDRLERELESMARRKFKFVVSMQRYSKFSPEEQENAEFLLRAYPDLQIAYLDEEPPSKEGAETRIFSVLIDGHSEFLPETGRRKPKFRVELPGNPILGDGKSDNQNHAIIFYRGEYLQLIDANQDNYLEECLKIRNVLGEFEEYASSHESPYADWNPKDYHRRTPVAIVGAREYIFSENIGILGDLAAGKEQTFGTLSARSMAWIGGKLHYGHPDFLNGLFMNTRGGVSKAQKGLHLNEDIYAGMNAFGRGGRIKHTEYYQCGKGRDLGFGTILNFSTKIGTGMGEQMLSREYYYLGTQLPIDRFLTFYYGHPGFHINNMLVILSVQIFILTMLFLGTLNSSVTICQYNSVGQLVRGMSGCYNLSPVFDWIHRCIFSLLLVFMIAFLPLFLQELIERGTWKAVLRLGKQFGSFSPFFEIFSTQIYTHSILSNLTFGGARYIATGRGFATARINFSILFSRFAGPSIYLGIRTLLMLLYVSLTLWTPYLIYFWISITALCLAPFMFNPHQFVIGDFLVDYRDFLRWMCRGNTKTHANSWIGYCRLSRTTITGYKKKRLGHPSEKLSGDVPRASWRAVLFSEIAFPIVMAVVMVIAYMFVKAFPDKNGQYSASPLIRIAVVSLGPIVWNAAVLLALFFLSMFLGPMLDRPFPMFGAWMAFIAHIFGAIGTIGFLEFLWYLELWNVSHAVLGLITVIAVQRAIHKVCVAVFLSREFKHDETNRAWWSGKWYGRGLGAHAMSQPLREFLVKNIELSLWVSDLIIGHLLLFMLTPPMLIPYFDRIHATCLFWLRPSQQIRAPIWRQGQKKMRHWIKLTYGMIYMFSIIVFVALVAHEAQHRQYEPPISGPICRADHRPTDPATGQQKLLDLDDERKYRHFYDKKIAQEVPADNIGSEWAGYVLRITGGNDKQGFPMKQGVLLPYRVRLLLGDGHSCYRPRRTGERKRKSVRGCIVGPDIAVLSLVLVKQGESEIAGLTDNVLPKRLGPKRATKIKRFFNLGKEDDVRKYVVRREVKSKKEGAKPYTKAPKIQRLVTPERLQRRRHLSSLVRRKRVVQKEQKTEYDALLAKRVAEKKAKVAAIKAAHHKTA</sequence>
<evidence type="ECO:0000256" key="6">
    <source>
        <dbReference type="ARBA" id="ARBA00022679"/>
    </source>
</evidence>
<dbReference type="PROSITE" id="PS00578">
    <property type="entry name" value="RIBOSOMAL_S6E"/>
    <property type="match status" value="1"/>
</dbReference>
<feature type="transmembrane region" description="Helical" evidence="14">
    <location>
        <begin position="1350"/>
        <end position="1370"/>
    </location>
</feature>
<evidence type="ECO:0000256" key="8">
    <source>
        <dbReference type="ARBA" id="ARBA00022980"/>
    </source>
</evidence>
<dbReference type="GO" id="GO:0003735">
    <property type="term" value="F:structural constituent of ribosome"/>
    <property type="evidence" value="ECO:0007669"/>
    <property type="project" value="InterPro"/>
</dbReference>
<evidence type="ECO:0000256" key="11">
    <source>
        <dbReference type="ARBA" id="ARBA00023274"/>
    </source>
</evidence>
<accession>A0AAD2GVX6</accession>
<feature type="transmembrane region" description="Helical" evidence="14">
    <location>
        <begin position="1259"/>
        <end position="1280"/>
    </location>
</feature>
<evidence type="ECO:0000256" key="3">
    <source>
        <dbReference type="ARBA" id="ARBA00009312"/>
    </source>
</evidence>
<keyword evidence="6" id="KW-0808">Transferase</keyword>
<keyword evidence="9 14" id="KW-1133">Transmembrane helix</keyword>
<dbReference type="GO" id="GO:0000148">
    <property type="term" value="C:1,3-beta-D-glucan synthase complex"/>
    <property type="evidence" value="ECO:0007669"/>
    <property type="project" value="InterPro"/>
</dbReference>
<comment type="similarity">
    <text evidence="2">Belongs to the glycosyltransferase 48 family.</text>
</comment>
<keyword evidence="5" id="KW-0328">Glycosyltransferase</keyword>
<dbReference type="InterPro" id="IPR001377">
    <property type="entry name" value="Ribosomal_eS6"/>
</dbReference>
<dbReference type="Pfam" id="PF14288">
    <property type="entry name" value="FKS1_dom1"/>
    <property type="match status" value="1"/>
</dbReference>
<name>A0AAD2GVX6_9AGAR</name>
<feature type="region of interest" description="Disordered" evidence="13">
    <location>
        <begin position="1"/>
        <end position="74"/>
    </location>
</feature>
<feature type="transmembrane region" description="Helical" evidence="14">
    <location>
        <begin position="1640"/>
        <end position="1658"/>
    </location>
</feature>
<dbReference type="GO" id="GO:0003843">
    <property type="term" value="F:1,3-beta-D-glucan synthase activity"/>
    <property type="evidence" value="ECO:0007669"/>
    <property type="project" value="UniProtKB-EC"/>
</dbReference>
<feature type="transmembrane region" description="Helical" evidence="14">
    <location>
        <begin position="1543"/>
        <end position="1567"/>
    </location>
</feature>
<evidence type="ECO:0000256" key="12">
    <source>
        <dbReference type="ARBA" id="ARBA00047777"/>
    </source>
</evidence>
<dbReference type="InterPro" id="IPR026899">
    <property type="entry name" value="FKS1-like_dom1"/>
</dbReference>
<dbReference type="GO" id="GO:0006075">
    <property type="term" value="P:(1-&gt;3)-beta-D-glucan biosynthetic process"/>
    <property type="evidence" value="ECO:0007669"/>
    <property type="project" value="InterPro"/>
</dbReference>
<keyword evidence="7 14" id="KW-0812">Transmembrane</keyword>
<dbReference type="InterPro" id="IPR003440">
    <property type="entry name" value="Glyco_trans_48_dom"/>
</dbReference>
<comment type="subcellular location">
    <subcellularLocation>
        <location evidence="1">Membrane</location>
        <topology evidence="1">Multi-pass membrane protein</topology>
    </subcellularLocation>
</comment>
<evidence type="ECO:0000256" key="2">
    <source>
        <dbReference type="ARBA" id="ARBA00009040"/>
    </source>
</evidence>
<feature type="transmembrane region" description="Helical" evidence="14">
    <location>
        <begin position="583"/>
        <end position="600"/>
    </location>
</feature>
<dbReference type="EMBL" id="CAVNYO010000040">
    <property type="protein sequence ID" value="CAK5263540.1"/>
    <property type="molecule type" value="Genomic_DNA"/>
</dbReference>
<dbReference type="InterPro" id="IPR020924">
    <property type="entry name" value="Ribosomal_eS6_arc"/>
</dbReference>
<feature type="transmembrane region" description="Helical" evidence="14">
    <location>
        <begin position="1376"/>
        <end position="1394"/>
    </location>
</feature>
<feature type="transmembrane region" description="Helical" evidence="14">
    <location>
        <begin position="1507"/>
        <end position="1531"/>
    </location>
</feature>
<feature type="compositionally biased region" description="Basic and acidic residues" evidence="13">
    <location>
        <begin position="61"/>
        <end position="71"/>
    </location>
</feature>
<comment type="catalytic activity">
    <reaction evidence="12">
        <text>[(1-&gt;3)-beta-D-glucosyl](n) + UDP-alpha-D-glucose = [(1-&gt;3)-beta-D-glucosyl](n+1) + UDP + H(+)</text>
        <dbReference type="Rhea" id="RHEA:21476"/>
        <dbReference type="Rhea" id="RHEA-COMP:11146"/>
        <dbReference type="Rhea" id="RHEA-COMP:14303"/>
        <dbReference type="ChEBI" id="CHEBI:15378"/>
        <dbReference type="ChEBI" id="CHEBI:37671"/>
        <dbReference type="ChEBI" id="CHEBI:58223"/>
        <dbReference type="ChEBI" id="CHEBI:58885"/>
        <dbReference type="EC" id="2.4.1.34"/>
    </reaction>
</comment>
<evidence type="ECO:0000313" key="17">
    <source>
        <dbReference type="Proteomes" id="UP001295794"/>
    </source>
</evidence>
<feature type="domain" description="1,3-beta-glucan synthase component FKS1-like" evidence="15">
    <location>
        <begin position="215"/>
        <end position="327"/>
    </location>
</feature>
<dbReference type="GO" id="GO:1990904">
    <property type="term" value="C:ribonucleoprotein complex"/>
    <property type="evidence" value="ECO:0007669"/>
    <property type="project" value="UniProtKB-KW"/>
</dbReference>
<evidence type="ECO:0000256" key="13">
    <source>
        <dbReference type="SAM" id="MobiDB-lite"/>
    </source>
</evidence>
<keyword evidence="17" id="KW-1185">Reference proteome</keyword>
<feature type="transmembrane region" description="Helical" evidence="14">
    <location>
        <begin position="405"/>
        <end position="429"/>
    </location>
</feature>
<dbReference type="GO" id="GO:0006412">
    <property type="term" value="P:translation"/>
    <property type="evidence" value="ECO:0007669"/>
    <property type="project" value="InterPro"/>
</dbReference>
<dbReference type="Gene3D" id="1.20.5.2650">
    <property type="match status" value="1"/>
</dbReference>
<dbReference type="SMART" id="SM01205">
    <property type="entry name" value="FKS1_dom1"/>
    <property type="match status" value="1"/>
</dbReference>
<organism evidence="16 17">
    <name type="scientific">Mycena citricolor</name>
    <dbReference type="NCBI Taxonomy" id="2018698"/>
    <lineage>
        <taxon>Eukaryota</taxon>
        <taxon>Fungi</taxon>
        <taxon>Dikarya</taxon>
        <taxon>Basidiomycota</taxon>
        <taxon>Agaricomycotina</taxon>
        <taxon>Agaricomycetes</taxon>
        <taxon>Agaricomycetidae</taxon>
        <taxon>Agaricales</taxon>
        <taxon>Marasmiineae</taxon>
        <taxon>Mycenaceae</taxon>
        <taxon>Mycena</taxon>
    </lineage>
</organism>
<dbReference type="Pfam" id="PF23605">
    <property type="entry name" value="FKS1_dom2"/>
    <property type="match status" value="1"/>
</dbReference>
<feature type="transmembrane region" description="Helical" evidence="14">
    <location>
        <begin position="532"/>
        <end position="554"/>
    </location>
</feature>
<evidence type="ECO:0000256" key="10">
    <source>
        <dbReference type="ARBA" id="ARBA00023136"/>
    </source>
</evidence>